<dbReference type="PANTHER" id="PTHR30620">
    <property type="entry name" value="PERIPLASMIC BETA-GLUCOSIDASE-RELATED"/>
    <property type="match status" value="1"/>
</dbReference>
<evidence type="ECO:0000259" key="9">
    <source>
        <dbReference type="SMART" id="SM01217"/>
    </source>
</evidence>
<dbReference type="SUPFAM" id="SSF52279">
    <property type="entry name" value="Beta-D-glucan exohydrolase, C-terminal domain"/>
    <property type="match status" value="1"/>
</dbReference>
<evidence type="ECO:0000256" key="8">
    <source>
        <dbReference type="SAM" id="SignalP"/>
    </source>
</evidence>
<dbReference type="FunFam" id="3.20.20.300:FF:000005">
    <property type="entry name" value="Periplasmic beta-glucosidase"/>
    <property type="match status" value="1"/>
</dbReference>
<dbReference type="Gene3D" id="3.40.50.1700">
    <property type="entry name" value="Glycoside hydrolase family 3 C-terminal domain"/>
    <property type="match status" value="1"/>
</dbReference>
<evidence type="ECO:0000313" key="11">
    <source>
        <dbReference type="Proteomes" id="UP000448877"/>
    </source>
</evidence>
<dbReference type="PROSITE" id="PS00775">
    <property type="entry name" value="GLYCOSYL_HYDROL_F3"/>
    <property type="match status" value="1"/>
</dbReference>
<dbReference type="AlphaFoldDB" id="A0A120A379"/>
<dbReference type="Gene3D" id="3.20.20.300">
    <property type="entry name" value="Glycoside hydrolase, family 3, N-terminal domain"/>
    <property type="match status" value="1"/>
</dbReference>
<organism evidence="10 11">
    <name type="scientific">Bacteroides cellulosilyticus</name>
    <dbReference type="NCBI Taxonomy" id="246787"/>
    <lineage>
        <taxon>Bacteria</taxon>
        <taxon>Pseudomonadati</taxon>
        <taxon>Bacteroidota</taxon>
        <taxon>Bacteroidia</taxon>
        <taxon>Bacteroidales</taxon>
        <taxon>Bacteroidaceae</taxon>
        <taxon>Bacteroides</taxon>
    </lineage>
</organism>
<dbReference type="InterPro" id="IPR019800">
    <property type="entry name" value="Glyco_hydro_3_AS"/>
</dbReference>
<dbReference type="InterPro" id="IPR002772">
    <property type="entry name" value="Glyco_hydro_3_C"/>
</dbReference>
<sequence length="737" mass="81169">MKKNSLLCAIIWGIMATTLPAQTVKKDYTHQVDSVLKLMTVEEKVGQMIQYSNNKLLTGPSLDSRNHTEEIKRGEVGSIFNILTVERAKQYQDLAMQSRLRIPLIFGLDVVHGMRTIFPIPMAEAASFNLELIKKTASVAAAETSAHGIHWTFAPMVDISRDARWGRSMEGAGEDPWYGSQVAKARVEGFQGTDYNDRNTVLACAKHFAAYGAAVAGKDYAEADISEHTLLQVYLPPFRAAVEAGVGTFMNAFNEINGIPATAHKPLLRDILKGEWGFKGFVVSDWGSVGEIAKHRMAKDNEDAGRLAAIAGCDMDMHSMTYARHLVNLVKQGAVDITLIDDAVKRILTVKFELGLFDDPYRYNYRGKEIENKKVNAAHRKVAREAGAGSVVLLKNQNVLPVTSTAGKIAVVGPLNKAKKDMLGNWSAIGKAEEVISVFDGLKAALPKAKITYIEGYDLETNELKPLPDFSEYDVIIVSVGERAMESGEAKSKVDININANQQLMVKQIKEKAGKPVITLVMGGRPLIFSDMEPYADAILMTWWLGTEAGNSIADVLIGKYNPSGKLPMTFPRHVGQCPLYYNHKSTGRAWAPNNPWVSGYMDESVKPAYVFGYGLSYTTFEIAAPVMSKKEYKAGEPVVLTTSVTNTGQYTGKETVQLYLQDVVSSVTRPVIELCGIRQVELAPGETRKIEFTLSEQELGFFNSDKQFVTEPGDFKLFVGSSSDNLKATEFELIKK</sequence>
<dbReference type="Proteomes" id="UP000448877">
    <property type="component" value="Unassembled WGS sequence"/>
</dbReference>
<evidence type="ECO:0000256" key="3">
    <source>
        <dbReference type="ARBA" id="ARBA00012744"/>
    </source>
</evidence>
<comment type="catalytic activity">
    <reaction evidence="1">
        <text>Hydrolysis of terminal, non-reducing beta-D-glucosyl residues with release of beta-D-glucose.</text>
        <dbReference type="EC" id="3.2.1.21"/>
    </reaction>
</comment>
<dbReference type="Pfam" id="PF14310">
    <property type="entry name" value="Fn3-like"/>
    <property type="match status" value="1"/>
</dbReference>
<dbReference type="InterPro" id="IPR026891">
    <property type="entry name" value="Fn3-like"/>
</dbReference>
<dbReference type="InterPro" id="IPR036962">
    <property type="entry name" value="Glyco_hydro_3_N_sf"/>
</dbReference>
<evidence type="ECO:0000256" key="6">
    <source>
        <dbReference type="ARBA" id="ARBA00023295"/>
    </source>
</evidence>
<keyword evidence="6 7" id="KW-0326">Glycosidase</keyword>
<dbReference type="Pfam" id="PF00933">
    <property type="entry name" value="Glyco_hydro_3"/>
    <property type="match status" value="1"/>
</dbReference>
<protein>
    <recommendedName>
        <fullName evidence="3">beta-glucosidase</fullName>
        <ecNumber evidence="3">3.2.1.21</ecNumber>
    </recommendedName>
</protein>
<gene>
    <name evidence="10" type="ORF">F2Y81_16015</name>
</gene>
<dbReference type="PRINTS" id="PR00133">
    <property type="entry name" value="GLHYDRLASE3"/>
</dbReference>
<evidence type="ECO:0000256" key="4">
    <source>
        <dbReference type="ARBA" id="ARBA00022729"/>
    </source>
</evidence>
<dbReference type="InterPro" id="IPR001764">
    <property type="entry name" value="Glyco_hydro_3_N"/>
</dbReference>
<dbReference type="FunFam" id="2.60.40.10:FF:000495">
    <property type="entry name" value="Periplasmic beta-glucosidase"/>
    <property type="match status" value="1"/>
</dbReference>
<dbReference type="EC" id="3.2.1.21" evidence="3"/>
<keyword evidence="4 8" id="KW-0732">Signal</keyword>
<dbReference type="GO" id="GO:0008422">
    <property type="term" value="F:beta-glucosidase activity"/>
    <property type="evidence" value="ECO:0007669"/>
    <property type="project" value="UniProtKB-EC"/>
</dbReference>
<comment type="caution">
    <text evidence="10">The sequence shown here is derived from an EMBL/GenBank/DDBJ whole genome shotgun (WGS) entry which is preliminary data.</text>
</comment>
<keyword evidence="5 7" id="KW-0378">Hydrolase</keyword>
<dbReference type="RefSeq" id="WP_060408022.1">
    <property type="nucleotide sequence ID" value="NZ_CABMLT010000011.1"/>
</dbReference>
<dbReference type="EMBL" id="VVYV01000027">
    <property type="protein sequence ID" value="KAA5416363.1"/>
    <property type="molecule type" value="Genomic_DNA"/>
</dbReference>
<evidence type="ECO:0000256" key="7">
    <source>
        <dbReference type="RuleBase" id="RU361161"/>
    </source>
</evidence>
<comment type="similarity">
    <text evidence="2 7">Belongs to the glycosyl hydrolase 3 family.</text>
</comment>
<evidence type="ECO:0000256" key="1">
    <source>
        <dbReference type="ARBA" id="ARBA00000448"/>
    </source>
</evidence>
<dbReference type="InterPro" id="IPR036881">
    <property type="entry name" value="Glyco_hydro_3_C_sf"/>
</dbReference>
<dbReference type="GO" id="GO:0009251">
    <property type="term" value="P:glucan catabolic process"/>
    <property type="evidence" value="ECO:0007669"/>
    <property type="project" value="TreeGrafter"/>
</dbReference>
<dbReference type="SUPFAM" id="SSF51445">
    <property type="entry name" value="(Trans)glycosidases"/>
    <property type="match status" value="1"/>
</dbReference>
<dbReference type="InterPro" id="IPR051915">
    <property type="entry name" value="Cellulose_Degrad_GH3"/>
</dbReference>
<accession>A0A120A379</accession>
<reference evidence="10 11" key="1">
    <citation type="journal article" date="2019" name="Nat. Med.">
        <title>A library of human gut bacterial isolates paired with longitudinal multiomics data enables mechanistic microbiome research.</title>
        <authorList>
            <person name="Poyet M."/>
            <person name="Groussin M."/>
            <person name="Gibbons S.M."/>
            <person name="Avila-Pacheco J."/>
            <person name="Jiang X."/>
            <person name="Kearney S.M."/>
            <person name="Perrotta A.R."/>
            <person name="Berdy B."/>
            <person name="Zhao S."/>
            <person name="Lieberman T.D."/>
            <person name="Swanson P.K."/>
            <person name="Smith M."/>
            <person name="Roesemann S."/>
            <person name="Alexander J.E."/>
            <person name="Rich S.A."/>
            <person name="Livny J."/>
            <person name="Vlamakis H."/>
            <person name="Clish C."/>
            <person name="Bullock K."/>
            <person name="Deik A."/>
            <person name="Scott J."/>
            <person name="Pierce K.A."/>
            <person name="Xavier R.J."/>
            <person name="Alm E.J."/>
        </authorList>
    </citation>
    <scope>NUCLEOTIDE SEQUENCE [LARGE SCALE GENOMIC DNA]</scope>
    <source>
        <strain evidence="10 11">BIOML-A6</strain>
    </source>
</reference>
<proteinExistence type="inferred from homology"/>
<dbReference type="GeneID" id="66307560"/>
<dbReference type="InterPro" id="IPR017853">
    <property type="entry name" value="GH"/>
</dbReference>
<evidence type="ECO:0000256" key="2">
    <source>
        <dbReference type="ARBA" id="ARBA00005336"/>
    </source>
</evidence>
<evidence type="ECO:0000313" key="10">
    <source>
        <dbReference type="EMBL" id="KAA5416363.1"/>
    </source>
</evidence>
<dbReference type="Pfam" id="PF01915">
    <property type="entry name" value="Glyco_hydro_3_C"/>
    <property type="match status" value="1"/>
</dbReference>
<feature type="domain" description="Fibronectin type III-like" evidence="9">
    <location>
        <begin position="655"/>
        <end position="724"/>
    </location>
</feature>
<evidence type="ECO:0000256" key="5">
    <source>
        <dbReference type="ARBA" id="ARBA00022801"/>
    </source>
</evidence>
<dbReference type="PANTHER" id="PTHR30620:SF16">
    <property type="entry name" value="LYSOSOMAL BETA GLUCOSIDASE"/>
    <property type="match status" value="1"/>
</dbReference>
<dbReference type="Gene3D" id="2.60.40.10">
    <property type="entry name" value="Immunoglobulins"/>
    <property type="match status" value="1"/>
</dbReference>
<feature type="signal peptide" evidence="8">
    <location>
        <begin position="1"/>
        <end position="21"/>
    </location>
</feature>
<name>A0A120A379_9BACE</name>
<dbReference type="InterPro" id="IPR013783">
    <property type="entry name" value="Ig-like_fold"/>
</dbReference>
<dbReference type="SMART" id="SM01217">
    <property type="entry name" value="Fn3_like"/>
    <property type="match status" value="1"/>
</dbReference>
<feature type="chain" id="PRO_5030020485" description="beta-glucosidase" evidence="8">
    <location>
        <begin position="22"/>
        <end position="737"/>
    </location>
</feature>